<feature type="compositionally biased region" description="Basic and acidic residues" evidence="1">
    <location>
        <begin position="131"/>
        <end position="147"/>
    </location>
</feature>
<evidence type="ECO:0000313" key="3">
    <source>
        <dbReference type="Proteomes" id="UP001217485"/>
    </source>
</evidence>
<feature type="compositionally biased region" description="Basic residues" evidence="1">
    <location>
        <begin position="150"/>
        <end position="182"/>
    </location>
</feature>
<dbReference type="Proteomes" id="UP001217485">
    <property type="component" value="Unassembled WGS sequence"/>
</dbReference>
<comment type="caution">
    <text evidence="2">The sequence shown here is derived from an EMBL/GenBank/DDBJ whole genome shotgun (WGS) entry which is preliminary data.</text>
</comment>
<keyword evidence="3" id="KW-1185">Reference proteome</keyword>
<feature type="compositionally biased region" description="Low complexity" evidence="1">
    <location>
        <begin position="183"/>
        <end position="197"/>
    </location>
</feature>
<evidence type="ECO:0000313" key="2">
    <source>
        <dbReference type="EMBL" id="MDC0679670.1"/>
    </source>
</evidence>
<feature type="region of interest" description="Disordered" evidence="1">
    <location>
        <begin position="131"/>
        <end position="203"/>
    </location>
</feature>
<evidence type="ECO:0008006" key="4">
    <source>
        <dbReference type="Google" id="ProtNLM"/>
    </source>
</evidence>
<protein>
    <recommendedName>
        <fullName evidence="4">TfoX N-terminal domain-containing protein</fullName>
    </recommendedName>
</protein>
<name>A0ABT5BZS8_9BACT</name>
<proteinExistence type="predicted"/>
<accession>A0ABT5BZS8</accession>
<dbReference type="EMBL" id="JAQNDK010000002">
    <property type="protein sequence ID" value="MDC0679670.1"/>
    <property type="molecule type" value="Genomic_DNA"/>
</dbReference>
<gene>
    <name evidence="2" type="ORF">POL72_18140</name>
</gene>
<dbReference type="RefSeq" id="WP_272096669.1">
    <property type="nucleotide sequence ID" value="NZ_JAQNDK010000002.1"/>
</dbReference>
<organism evidence="2 3">
    <name type="scientific">Sorangium atrum</name>
    <dbReference type="NCBI Taxonomy" id="2995308"/>
    <lineage>
        <taxon>Bacteria</taxon>
        <taxon>Pseudomonadati</taxon>
        <taxon>Myxococcota</taxon>
        <taxon>Polyangia</taxon>
        <taxon>Polyangiales</taxon>
        <taxon>Polyangiaceae</taxon>
        <taxon>Sorangium</taxon>
    </lineage>
</organism>
<reference evidence="2 3" key="1">
    <citation type="submission" date="2023-01" db="EMBL/GenBank/DDBJ databases">
        <title>Minimal conservation of predation-associated metabolite biosynthetic gene clusters underscores biosynthetic potential of Myxococcota including descriptions for ten novel species: Archangium lansinium sp. nov., Myxococcus landrumus sp. nov., Nannocystis bai.</title>
        <authorList>
            <person name="Ahearne A."/>
            <person name="Stevens C."/>
            <person name="Dowd S."/>
        </authorList>
    </citation>
    <scope>NUCLEOTIDE SEQUENCE [LARGE SCALE GENOMIC DNA]</scope>
    <source>
        <strain evidence="2 3">WIWO2</strain>
    </source>
</reference>
<evidence type="ECO:0000256" key="1">
    <source>
        <dbReference type="SAM" id="MobiDB-lite"/>
    </source>
</evidence>
<sequence length="203" mass="21390">MIKRGTSGRGGPADDVFAARKRKPVPHEFVLDALAPLGPETRPMFGCLAVYVEDKIVLILRDKPAPAQDNGVWLATTEEHHAALRPEFPSMRSIEVLGSGVTGWQVLPADAPDFEEAALRACALIEAGDPRIGKVPGERRKRGEAPAKKASVKKAAVKKAPAKKAAVKKAPAKKAPAKKAPAKKAAVTSAAKSGGKATAKRRS</sequence>